<evidence type="ECO:0000259" key="4">
    <source>
        <dbReference type="PROSITE" id="PS51779"/>
    </source>
</evidence>
<dbReference type="PROSITE" id="PS51779">
    <property type="entry name" value="POTRA"/>
    <property type="match status" value="1"/>
</dbReference>
<dbReference type="Pfam" id="PF23440">
    <property type="entry name" value="BROMI_C"/>
    <property type="match status" value="2"/>
</dbReference>
<evidence type="ECO:0000256" key="1">
    <source>
        <dbReference type="ARBA" id="ARBA00004370"/>
    </source>
</evidence>
<dbReference type="GO" id="GO:0016020">
    <property type="term" value="C:membrane"/>
    <property type="evidence" value="ECO:0007669"/>
    <property type="project" value="UniProtKB-SubCell"/>
</dbReference>
<evidence type="ECO:0000313" key="6">
    <source>
        <dbReference type="Proteomes" id="UP001166674"/>
    </source>
</evidence>
<dbReference type="EMBL" id="JAATJV010161600">
    <property type="protein sequence ID" value="MBZ3871128.1"/>
    <property type="molecule type" value="Genomic_DNA"/>
</dbReference>
<dbReference type="Proteomes" id="UP001166674">
    <property type="component" value="Unassembled WGS sequence"/>
</dbReference>
<reference evidence="5" key="1">
    <citation type="submission" date="2020-03" db="EMBL/GenBank/DDBJ databases">
        <title>Studies in the Genomics of Life Span.</title>
        <authorList>
            <person name="Glass D."/>
        </authorList>
    </citation>
    <scope>NUCLEOTIDE SEQUENCE</scope>
    <source>
        <strain evidence="5">SUZIE</strain>
        <tissue evidence="5">Muscle</tissue>
    </source>
</reference>
<dbReference type="PANTHER" id="PTHR13465:SF3">
    <property type="entry name" value="PROTEIN BROAD-MINDED"/>
    <property type="match status" value="1"/>
</dbReference>
<dbReference type="PANTHER" id="PTHR13465">
    <property type="entry name" value="UPF0183 PROTEIN"/>
    <property type="match status" value="1"/>
</dbReference>
<comment type="subcellular location">
    <subcellularLocation>
        <location evidence="1">Membrane</location>
    </subcellularLocation>
</comment>
<evidence type="ECO:0000256" key="3">
    <source>
        <dbReference type="SAM" id="MobiDB-lite"/>
    </source>
</evidence>
<evidence type="ECO:0000313" key="5">
    <source>
        <dbReference type="EMBL" id="MBZ3871128.1"/>
    </source>
</evidence>
<dbReference type="InterPro" id="IPR039156">
    <property type="entry name" value="PHAF1/BROMI"/>
</dbReference>
<keyword evidence="6" id="KW-1185">Reference proteome</keyword>
<gene>
    <name evidence="5" type="ORF">SUZIE_111390</name>
</gene>
<feature type="region of interest" description="Disordered" evidence="3">
    <location>
        <begin position="140"/>
        <end position="160"/>
    </location>
</feature>
<name>A0AA41MFR5_SCICA</name>
<dbReference type="InterPro" id="IPR032735">
    <property type="entry name" value="BROMI_M"/>
</dbReference>
<keyword evidence="2" id="KW-0472">Membrane</keyword>
<dbReference type="AlphaFoldDB" id="A0AA41MFR5"/>
<proteinExistence type="predicted"/>
<sequence length="868" mass="98848">MAHFSCEDEAMLQAMLRQLFQSVKEKITGAPSLECAEEILLRLEETDENFHNYDFVKYLRQHICNTLGSMIEEEMEKYTSEQTQSEESGYDTVVQHVTKRTQESKEYEEMMHSLKNVMMVVVESMINKFEEDEIRSQERQKKIQKEKSSSYCTDNCSDSDSSFNQVRLLNEYQKEVPSFWIRHPEKYMEEIVESTLSLLSVKHDQSHLVSQKILDPVYFFALVDTKAVWFKKWMTAPNCSETALIHIADILARIASVEEGLILLLYGENVNSSEEESPTGAHIIAQFSKKLLDEDISIFSGSEMLPVVKGAFISVCRQIYGTCEGLQVLLPYSLHESIAKAWKRISRQKKFGYGVLVTQVASTAAGAVALQNSGFISALITELWSNLECGRDDVRVTHPRSTPVDPIDRSCQKSFLALVNLLSYPAVCELVGNQELPNKVEYSLREVPTCVIGDDPYPWPMFSSYPLPPCYLPEVIKNTDIKQDNDLDKLLLLFKLSDKQTDWIENCRRQFCKMMKTKPDVISGSVCLQGNYAGHDWFVSSLFLIMLGDKEKTLQFLQQFSRLLTSAFLWLPRLHISICLQWISQCFWNYLDWIEICHYIATCVFLGPDYQVYICIAIFKHLQQDILQHTQTQDLQVFLKAEFVEVEPEAKQEILENKDVVVQQVHFNGLGRTRDDINVCETGDVFKAGNLTEVMRKSHEAREKLLRLGIFRQVDVLMDACQGDDALPSGLDVTFEVTELRRLTGSYNAMVGNNEGSMVLGLKLPNLLGLAEKVTFQFSCGTKETSYGLSFFKPQPGNFERNLSVNVSKGTGQLPWGSLREAGGGVFTEYSFPVRKTSHAAKREGEWRSSAAPPGLRLPRCRRKVGIR</sequence>
<dbReference type="Pfam" id="PF23431">
    <property type="entry name" value="BROMI_N"/>
    <property type="match status" value="1"/>
</dbReference>
<accession>A0AA41MFR5</accession>
<feature type="domain" description="POTRA" evidence="4">
    <location>
        <begin position="660"/>
        <end position="740"/>
    </location>
</feature>
<organism evidence="5 6">
    <name type="scientific">Sciurus carolinensis</name>
    <name type="common">Eastern gray squirrel</name>
    <dbReference type="NCBI Taxonomy" id="30640"/>
    <lineage>
        <taxon>Eukaryota</taxon>
        <taxon>Metazoa</taxon>
        <taxon>Chordata</taxon>
        <taxon>Craniata</taxon>
        <taxon>Vertebrata</taxon>
        <taxon>Euteleostomi</taxon>
        <taxon>Mammalia</taxon>
        <taxon>Eutheria</taxon>
        <taxon>Euarchontoglires</taxon>
        <taxon>Glires</taxon>
        <taxon>Rodentia</taxon>
        <taxon>Sciuromorpha</taxon>
        <taxon>Sciuridae</taxon>
        <taxon>Sciurinae</taxon>
        <taxon>Sciurini</taxon>
        <taxon>Sciurus</taxon>
    </lineage>
</organism>
<feature type="compositionally biased region" description="Polar residues" evidence="3">
    <location>
        <begin position="149"/>
        <end position="160"/>
    </location>
</feature>
<dbReference type="Pfam" id="PF14961">
    <property type="entry name" value="BROMI"/>
    <property type="match status" value="2"/>
</dbReference>
<protein>
    <submittedName>
        <fullName evidence="5">Sorting and assembly machinery component 50-like protein</fullName>
    </submittedName>
</protein>
<comment type="caution">
    <text evidence="5">The sequence shown here is derived from an EMBL/GenBank/DDBJ whole genome shotgun (WGS) entry which is preliminary data.</text>
</comment>
<dbReference type="InterPro" id="IPR055391">
    <property type="entry name" value="BROMI_N"/>
</dbReference>
<evidence type="ECO:0000256" key="2">
    <source>
        <dbReference type="ARBA" id="ARBA00023136"/>
    </source>
</evidence>
<dbReference type="InterPro" id="IPR055392">
    <property type="entry name" value="BROMI_C"/>
</dbReference>
<dbReference type="GO" id="GO:1905515">
    <property type="term" value="P:non-motile cilium assembly"/>
    <property type="evidence" value="ECO:0007669"/>
    <property type="project" value="TreeGrafter"/>
</dbReference>
<dbReference type="InterPro" id="IPR034746">
    <property type="entry name" value="POTRA"/>
</dbReference>